<reference evidence="3 4" key="2">
    <citation type="journal article" date="2014" name="Stand. Genomic Sci.">
        <title>An updated genome annotation for the model marine bacterium Ruegeria pomeroyi DSS-3.</title>
        <authorList>
            <person name="Rivers A.R."/>
            <person name="Smith C.B."/>
            <person name="Moran M.A."/>
        </authorList>
    </citation>
    <scope>GENOME REANNOTATION</scope>
    <source>
        <strain evidence="4">ATCC 700808 / DSM 15171 / DSS-3</strain>
    </source>
</reference>
<proteinExistence type="inferred from homology"/>
<dbReference type="Proteomes" id="UP000001023">
    <property type="component" value="Chromosome"/>
</dbReference>
<evidence type="ECO:0000313" key="4">
    <source>
        <dbReference type="Proteomes" id="UP000001023"/>
    </source>
</evidence>
<keyword evidence="1" id="KW-1133">Transmembrane helix</keyword>
<feature type="transmembrane region" description="Helical" evidence="1">
    <location>
        <begin position="206"/>
        <end position="227"/>
    </location>
</feature>
<feature type="transmembrane region" description="Helical" evidence="1">
    <location>
        <begin position="32"/>
        <end position="52"/>
    </location>
</feature>
<dbReference type="AlphaFoldDB" id="Q5LWS4"/>
<sequence>MLRAKRPACPRSRRTKSPHPCQNGPRNMTRAFLPGILAMAAIVVASNILVQFLILDGLLTWGAFTYPLAFLVTDVMNRVYGAEAARRVVFAGFVTGVICSLIGSQIVLQGDGYTYAAVPLRIAVASGSAFLIAQLTDVAVFNRFRGGRWWRAPLVSTLIGSALDTALFFTIAFSASITLFGPDADTAVNWAWEAVPFMNKGAPMPLWVTLAFADWLVKLSLALIALVPFRVIVQRLAPARATA</sequence>
<feature type="compositionally biased region" description="Basic residues" evidence="2">
    <location>
        <begin position="1"/>
        <end position="17"/>
    </location>
</feature>
<dbReference type="HOGENOM" id="CLU_090905_0_0_5"/>
<protein>
    <recommendedName>
        <fullName evidence="1">Probable queuosine precursor transporter</fullName>
        <shortName evidence="1">Q precursor transporter</shortName>
    </recommendedName>
</protein>
<feature type="transmembrane region" description="Helical" evidence="1">
    <location>
        <begin position="154"/>
        <end position="180"/>
    </location>
</feature>
<dbReference type="HAMAP" id="MF_02088">
    <property type="entry name" value="Q_prec_transport"/>
    <property type="match status" value="1"/>
</dbReference>
<dbReference type="eggNOG" id="COG1738">
    <property type="taxonomic scope" value="Bacteria"/>
</dbReference>
<evidence type="ECO:0000256" key="1">
    <source>
        <dbReference type="HAMAP-Rule" id="MF_02088"/>
    </source>
</evidence>
<dbReference type="STRING" id="246200.SPO0126"/>
<dbReference type="PANTHER" id="PTHR34300">
    <property type="entry name" value="QUEUOSINE PRECURSOR TRANSPORTER-RELATED"/>
    <property type="match status" value="1"/>
</dbReference>
<comment type="similarity">
    <text evidence="1">Belongs to the vitamin uptake transporter (VUT/ECF) (TC 2.A.88) family. Q precursor transporter subfamily.</text>
</comment>
<keyword evidence="1" id="KW-1003">Cell membrane</keyword>
<feature type="transmembrane region" description="Helical" evidence="1">
    <location>
        <begin position="58"/>
        <end position="76"/>
    </location>
</feature>
<gene>
    <name evidence="3" type="ordered locus">SPO0126</name>
</gene>
<dbReference type="GO" id="GO:0022857">
    <property type="term" value="F:transmembrane transporter activity"/>
    <property type="evidence" value="ECO:0007669"/>
    <property type="project" value="UniProtKB-UniRule"/>
</dbReference>
<evidence type="ECO:0000313" key="3">
    <source>
        <dbReference type="EMBL" id="AAV93454.1"/>
    </source>
</evidence>
<feature type="transmembrane region" description="Helical" evidence="1">
    <location>
        <begin position="120"/>
        <end position="142"/>
    </location>
</feature>
<dbReference type="KEGG" id="sil:SPO0126"/>
<name>Q5LWS4_RUEPO</name>
<keyword evidence="1" id="KW-0813">Transport</keyword>
<feature type="region of interest" description="Disordered" evidence="2">
    <location>
        <begin position="1"/>
        <end position="26"/>
    </location>
</feature>
<dbReference type="Pfam" id="PF02592">
    <property type="entry name" value="Vut_1"/>
    <property type="match status" value="1"/>
</dbReference>
<feature type="transmembrane region" description="Helical" evidence="1">
    <location>
        <begin position="88"/>
        <end position="108"/>
    </location>
</feature>
<dbReference type="InterPro" id="IPR003744">
    <property type="entry name" value="YhhQ"/>
</dbReference>
<keyword evidence="1" id="KW-0997">Cell inner membrane</keyword>
<dbReference type="NCBIfam" id="TIGR00697">
    <property type="entry name" value="queuosine precursor transporter"/>
    <property type="match status" value="1"/>
</dbReference>
<reference evidence="3 4" key="1">
    <citation type="journal article" date="2004" name="Nature">
        <title>Genome sequence of Silicibacter pomeroyi reveals adaptations to the marine environment.</title>
        <authorList>
            <person name="Moran M.A."/>
            <person name="Buchan A."/>
            <person name="Gonzalez J.M."/>
            <person name="Heidelberg J.F."/>
            <person name="Whitman W.B."/>
            <person name="Kiene R.P."/>
            <person name="Henriksen J.R."/>
            <person name="King G.M."/>
            <person name="Belas R."/>
            <person name="Fuqua C."/>
            <person name="Brinkac L."/>
            <person name="Lewis M."/>
            <person name="Johri S."/>
            <person name="Weaver B."/>
            <person name="Pai G."/>
            <person name="Eisen J.A."/>
            <person name="Rahe E."/>
            <person name="Sheldon W.M."/>
            <person name="Ye W."/>
            <person name="Miller T.R."/>
            <person name="Carlton J."/>
            <person name="Rasko D.A."/>
            <person name="Paulsen I.T."/>
            <person name="Ren Q."/>
            <person name="Daugherty S.C."/>
            <person name="Deboy R.T."/>
            <person name="Dodson R.J."/>
            <person name="Durkin A.S."/>
            <person name="Madupu R."/>
            <person name="Nelson W.C."/>
            <person name="Sullivan S.A."/>
            <person name="Rosovitz M.J."/>
            <person name="Haft D.H."/>
            <person name="Selengut J."/>
            <person name="Ward N."/>
        </authorList>
    </citation>
    <scope>NUCLEOTIDE SEQUENCE [LARGE SCALE GENOMIC DNA]</scope>
    <source>
        <strain evidence="4">ATCC 700808 / DSM 15171 / DSS-3</strain>
    </source>
</reference>
<evidence type="ECO:0000256" key="2">
    <source>
        <dbReference type="SAM" id="MobiDB-lite"/>
    </source>
</evidence>
<keyword evidence="4" id="KW-1185">Reference proteome</keyword>
<dbReference type="EMBL" id="CP000031">
    <property type="protein sequence ID" value="AAV93454.1"/>
    <property type="molecule type" value="Genomic_DNA"/>
</dbReference>
<keyword evidence="1" id="KW-0812">Transmembrane</keyword>
<comment type="function">
    <text evidence="1">Involved in the import of queuosine (Q) precursors, required for Q precursor salvage.</text>
</comment>
<dbReference type="PaxDb" id="246200-SPO0126"/>
<dbReference type="GO" id="GO:0005886">
    <property type="term" value="C:plasma membrane"/>
    <property type="evidence" value="ECO:0007669"/>
    <property type="project" value="UniProtKB-SubCell"/>
</dbReference>
<organism evidence="3 4">
    <name type="scientific">Ruegeria pomeroyi (strain ATCC 700808 / DSM 15171 / DSS-3)</name>
    <name type="common">Silicibacter pomeroyi</name>
    <dbReference type="NCBI Taxonomy" id="246200"/>
    <lineage>
        <taxon>Bacteria</taxon>
        <taxon>Pseudomonadati</taxon>
        <taxon>Pseudomonadota</taxon>
        <taxon>Alphaproteobacteria</taxon>
        <taxon>Rhodobacterales</taxon>
        <taxon>Roseobacteraceae</taxon>
        <taxon>Ruegeria</taxon>
    </lineage>
</organism>
<keyword evidence="1" id="KW-0472">Membrane</keyword>
<comment type="subcellular location">
    <subcellularLocation>
        <location evidence="1">Cell inner membrane</location>
        <topology evidence="1">Multi-pass membrane protein</topology>
    </subcellularLocation>
</comment>
<dbReference type="PANTHER" id="PTHR34300:SF1">
    <property type="entry name" value="QUEUOSINE PRECURSOR TRANSPORTER"/>
    <property type="match status" value="1"/>
</dbReference>
<accession>Q5LWS4</accession>